<protein>
    <recommendedName>
        <fullName evidence="4">ShKT domain-containing protein</fullName>
    </recommendedName>
</protein>
<feature type="chain" id="PRO_5013016025" description="ShKT domain-containing protein" evidence="3">
    <location>
        <begin position="19"/>
        <end position="336"/>
    </location>
</feature>
<dbReference type="InterPro" id="IPR003582">
    <property type="entry name" value="ShKT_dom"/>
</dbReference>
<evidence type="ECO:0000256" key="3">
    <source>
        <dbReference type="SAM" id="SignalP"/>
    </source>
</evidence>
<dbReference type="PANTHER" id="PTHR21724:SF109">
    <property type="entry name" value="SHKT DOMAIN-CONTAINING PROTEIN"/>
    <property type="match status" value="1"/>
</dbReference>
<feature type="signal peptide" evidence="3">
    <location>
        <begin position="1"/>
        <end position="18"/>
    </location>
</feature>
<organism evidence="5 6">
    <name type="scientific">Stylophora pistillata</name>
    <name type="common">Smooth cauliflower coral</name>
    <dbReference type="NCBI Taxonomy" id="50429"/>
    <lineage>
        <taxon>Eukaryota</taxon>
        <taxon>Metazoa</taxon>
        <taxon>Cnidaria</taxon>
        <taxon>Anthozoa</taxon>
        <taxon>Hexacorallia</taxon>
        <taxon>Scleractinia</taxon>
        <taxon>Astrocoeniina</taxon>
        <taxon>Pocilloporidae</taxon>
        <taxon>Stylophora</taxon>
    </lineage>
</organism>
<keyword evidence="3" id="KW-0732">Signal</keyword>
<comment type="caution">
    <text evidence="5">The sequence shown here is derived from an EMBL/GenBank/DDBJ whole genome shotgun (WGS) entry which is preliminary data.</text>
</comment>
<evidence type="ECO:0000256" key="1">
    <source>
        <dbReference type="ARBA" id="ARBA00022656"/>
    </source>
</evidence>
<dbReference type="Gene3D" id="1.10.10.1940">
    <property type="match status" value="2"/>
</dbReference>
<feature type="domain" description="ShKT" evidence="4">
    <location>
        <begin position="103"/>
        <end position="139"/>
    </location>
</feature>
<dbReference type="EMBL" id="LSMT01000586">
    <property type="protein sequence ID" value="PFX16001.1"/>
    <property type="molecule type" value="Genomic_DNA"/>
</dbReference>
<evidence type="ECO:0000256" key="2">
    <source>
        <dbReference type="PROSITE-ProRule" id="PRU01005"/>
    </source>
</evidence>
<sequence length="336" mass="37955">MAHLPAMVFLVVLESITAKYVLPGAPWFAHDIPQTKFGDREVFPSGNSEKLISAQTSMAEIKKLFESVEHMSVQSHDSTDESEGPRAWYKPQQDETVFDEGKCIDEYHDCQQFADNYICFEDVYKTWMQRKCRKTCKFCKENCLDTRYGCCEDGETVADGPSKAGCGVKLCIDQIDCERYKHKCDDDSLSNFLKKKLRNSCAYTCTRCKAPSPTADCEARRTRYGCCWNGQEALGPLEKGCLPCEDTYPRACQVFKTCNSPFYNLRKFGNMHCPKKCGMCGKCVDKGLTSKCQNWAAKGLCAVRGWKTYMEEFCPKTCGFCESSESAVDVRTLLGI</sequence>
<proteinExistence type="predicted"/>
<dbReference type="PANTHER" id="PTHR21724">
    <property type="entry name" value="SHKT DOMAIN-CONTAINING PROTEIN"/>
    <property type="match status" value="1"/>
</dbReference>
<evidence type="ECO:0000313" key="6">
    <source>
        <dbReference type="Proteomes" id="UP000225706"/>
    </source>
</evidence>
<dbReference type="AlphaFoldDB" id="A0A2B4REE3"/>
<dbReference type="Proteomes" id="UP000225706">
    <property type="component" value="Unassembled WGS sequence"/>
</dbReference>
<accession>A0A2B4REE3</accession>
<feature type="domain" description="ShKT" evidence="4">
    <location>
        <begin position="283"/>
        <end position="321"/>
    </location>
</feature>
<keyword evidence="6" id="KW-1185">Reference proteome</keyword>
<dbReference type="GO" id="GO:0090729">
    <property type="term" value="F:toxin activity"/>
    <property type="evidence" value="ECO:0007669"/>
    <property type="project" value="UniProtKB-KW"/>
</dbReference>
<evidence type="ECO:0000259" key="4">
    <source>
        <dbReference type="PROSITE" id="PS51670"/>
    </source>
</evidence>
<gene>
    <name evidence="5" type="ORF">AWC38_SpisGene19751</name>
</gene>
<evidence type="ECO:0000313" key="5">
    <source>
        <dbReference type="EMBL" id="PFX16001.1"/>
    </source>
</evidence>
<dbReference type="OrthoDB" id="5945079at2759"/>
<dbReference type="SMART" id="SM00254">
    <property type="entry name" value="ShKT"/>
    <property type="match status" value="4"/>
</dbReference>
<dbReference type="Pfam" id="PF01549">
    <property type="entry name" value="ShK"/>
    <property type="match status" value="3"/>
</dbReference>
<name>A0A2B4REE3_STYPI</name>
<comment type="caution">
    <text evidence="2">Lacks conserved residue(s) required for the propagation of feature annotation.</text>
</comment>
<keyword evidence="1" id="KW-0800">Toxin</keyword>
<dbReference type="PROSITE" id="PS51670">
    <property type="entry name" value="SHKT"/>
    <property type="match status" value="2"/>
</dbReference>
<reference evidence="6" key="1">
    <citation type="journal article" date="2017" name="bioRxiv">
        <title>Comparative analysis of the genomes of Stylophora pistillata and Acropora digitifera provides evidence for extensive differences between species of corals.</title>
        <authorList>
            <person name="Voolstra C.R."/>
            <person name="Li Y."/>
            <person name="Liew Y.J."/>
            <person name="Baumgarten S."/>
            <person name="Zoccola D."/>
            <person name="Flot J.-F."/>
            <person name="Tambutte S."/>
            <person name="Allemand D."/>
            <person name="Aranda M."/>
        </authorList>
    </citation>
    <scope>NUCLEOTIDE SEQUENCE [LARGE SCALE GENOMIC DNA]</scope>
</reference>